<feature type="region of interest" description="Disordered" evidence="8">
    <location>
        <begin position="23"/>
        <end position="72"/>
    </location>
</feature>
<keyword evidence="11" id="KW-1185">Reference proteome</keyword>
<evidence type="ECO:0000256" key="8">
    <source>
        <dbReference type="SAM" id="MobiDB-lite"/>
    </source>
</evidence>
<evidence type="ECO:0000256" key="5">
    <source>
        <dbReference type="ARBA" id="ARBA00023015"/>
    </source>
</evidence>
<dbReference type="SUPFAM" id="SSF47459">
    <property type="entry name" value="HLH, helix-loop-helix DNA-binding domain"/>
    <property type="match status" value="1"/>
</dbReference>
<dbReference type="GO" id="GO:0005634">
    <property type="term" value="C:nucleus"/>
    <property type="evidence" value="ECO:0007669"/>
    <property type="project" value="UniProtKB-SubCell"/>
</dbReference>
<keyword evidence="2" id="KW-0217">Developmental protein</keyword>
<keyword evidence="5" id="KW-0805">Transcription regulation</keyword>
<proteinExistence type="predicted"/>
<keyword evidence="3" id="KW-0221">Differentiation</keyword>
<dbReference type="GO" id="GO:0046982">
    <property type="term" value="F:protein heterodimerization activity"/>
    <property type="evidence" value="ECO:0007669"/>
    <property type="project" value="UniProtKB-ARBA"/>
</dbReference>
<dbReference type="InterPro" id="IPR011598">
    <property type="entry name" value="bHLH_dom"/>
</dbReference>
<evidence type="ECO:0000313" key="10">
    <source>
        <dbReference type="EMBL" id="CAH0111283.1"/>
    </source>
</evidence>
<feature type="compositionally biased region" description="Polar residues" evidence="8">
    <location>
        <begin position="137"/>
        <end position="147"/>
    </location>
</feature>
<keyword evidence="7" id="KW-0539">Nucleus</keyword>
<gene>
    <name evidence="10" type="ORF">DGAL_LOCUS14923</name>
</gene>
<dbReference type="CDD" id="cd19715">
    <property type="entry name" value="bHLH_TS_amos_like"/>
    <property type="match status" value="1"/>
</dbReference>
<feature type="compositionally biased region" description="Low complexity" evidence="8">
    <location>
        <begin position="251"/>
        <end position="262"/>
    </location>
</feature>
<evidence type="ECO:0000256" key="2">
    <source>
        <dbReference type="ARBA" id="ARBA00022473"/>
    </source>
</evidence>
<dbReference type="Proteomes" id="UP000789390">
    <property type="component" value="Unassembled WGS sequence"/>
</dbReference>
<evidence type="ECO:0000313" key="11">
    <source>
        <dbReference type="Proteomes" id="UP000789390"/>
    </source>
</evidence>
<dbReference type="GO" id="GO:0016360">
    <property type="term" value="P:sensory organ precursor cell fate determination"/>
    <property type="evidence" value="ECO:0007669"/>
    <property type="project" value="UniProtKB-ARBA"/>
</dbReference>
<reference evidence="10" key="1">
    <citation type="submission" date="2021-11" db="EMBL/GenBank/DDBJ databases">
        <authorList>
            <person name="Schell T."/>
        </authorList>
    </citation>
    <scope>NUCLEOTIDE SEQUENCE</scope>
    <source>
        <strain evidence="10">M5</strain>
    </source>
</reference>
<feature type="compositionally biased region" description="Basic residues" evidence="8">
    <location>
        <begin position="25"/>
        <end position="36"/>
    </location>
</feature>
<evidence type="ECO:0000256" key="4">
    <source>
        <dbReference type="ARBA" id="ARBA00022902"/>
    </source>
</evidence>
<evidence type="ECO:0000259" key="9">
    <source>
        <dbReference type="PROSITE" id="PS50888"/>
    </source>
</evidence>
<dbReference type="EMBL" id="CAKKLH010000313">
    <property type="protein sequence ID" value="CAH0111283.1"/>
    <property type="molecule type" value="Genomic_DNA"/>
</dbReference>
<comment type="subcellular location">
    <subcellularLocation>
        <location evidence="1">Nucleus</location>
    </subcellularLocation>
</comment>
<feature type="domain" description="BHLH" evidence="9">
    <location>
        <begin position="311"/>
        <end position="363"/>
    </location>
</feature>
<dbReference type="SMART" id="SM00353">
    <property type="entry name" value="HLH"/>
    <property type="match status" value="1"/>
</dbReference>
<accession>A0A8J2RZ54</accession>
<dbReference type="GO" id="GO:0061564">
    <property type="term" value="P:axon development"/>
    <property type="evidence" value="ECO:0007669"/>
    <property type="project" value="TreeGrafter"/>
</dbReference>
<dbReference type="FunFam" id="4.10.280.10:FF:000025">
    <property type="entry name" value="protein atonal homolog 7"/>
    <property type="match status" value="1"/>
</dbReference>
<sequence length="368" mass="40560">MAPIGVSCVPQPLGTAAVVTTESKLKKKNRKKKRKKEAYAAGQCNWSTSEGRGPSHRRNKKYPSGVHPQTENFSETDMFQDCNKKRFMANVNKTGKHDELSAYFNESKCIITPLPPVSSIRHPNNNSSNCFDAASDGYNTPSPMSSESNDHGHHIGGGHHSYRGHFGESPLPSPTHPHGISSSVGASDEEIRQRLQYFAQPPSNGSSSNYYDLRVSVKDDPERCYISTGLPTPSSPDSPFDSHHHLNNTTAVNSPVSPASSSIHPLIAEHQNQSSNHSGSDSESTLPRSTSSASNGQKRTLKEVAPQVMKKRRLAANARERRRMNNLNSAFDRLRDVVPALGNDRQLSKYETLQMAQSYITALWELLQ</sequence>
<keyword evidence="4" id="KW-0524">Neurogenesis</keyword>
<protein>
    <recommendedName>
        <fullName evidence="9">BHLH domain-containing protein</fullName>
    </recommendedName>
</protein>
<feature type="compositionally biased region" description="Polar residues" evidence="8">
    <location>
        <begin position="270"/>
        <end position="298"/>
    </location>
</feature>
<dbReference type="Pfam" id="PF00010">
    <property type="entry name" value="HLH"/>
    <property type="match status" value="1"/>
</dbReference>
<feature type="region of interest" description="Disordered" evidence="8">
    <location>
        <begin position="224"/>
        <end position="305"/>
    </location>
</feature>
<comment type="caution">
    <text evidence="10">The sequence shown here is derived from an EMBL/GenBank/DDBJ whole genome shotgun (WGS) entry which is preliminary data.</text>
</comment>
<dbReference type="Gene3D" id="4.10.280.10">
    <property type="entry name" value="Helix-loop-helix DNA-binding domain"/>
    <property type="match status" value="1"/>
</dbReference>
<evidence type="ECO:0000256" key="6">
    <source>
        <dbReference type="ARBA" id="ARBA00023163"/>
    </source>
</evidence>
<dbReference type="InterPro" id="IPR036638">
    <property type="entry name" value="HLH_DNA-bd_sf"/>
</dbReference>
<evidence type="ECO:0000256" key="7">
    <source>
        <dbReference type="ARBA" id="ARBA00023242"/>
    </source>
</evidence>
<evidence type="ECO:0000256" key="3">
    <source>
        <dbReference type="ARBA" id="ARBA00022782"/>
    </source>
</evidence>
<dbReference type="PANTHER" id="PTHR19290:SF162">
    <property type="entry name" value="TRANSCRIPTION FACTOR ATOH7"/>
    <property type="match status" value="1"/>
</dbReference>
<organism evidence="10 11">
    <name type="scientific">Daphnia galeata</name>
    <dbReference type="NCBI Taxonomy" id="27404"/>
    <lineage>
        <taxon>Eukaryota</taxon>
        <taxon>Metazoa</taxon>
        <taxon>Ecdysozoa</taxon>
        <taxon>Arthropoda</taxon>
        <taxon>Crustacea</taxon>
        <taxon>Branchiopoda</taxon>
        <taxon>Diplostraca</taxon>
        <taxon>Cladocera</taxon>
        <taxon>Anomopoda</taxon>
        <taxon>Daphniidae</taxon>
        <taxon>Daphnia</taxon>
    </lineage>
</organism>
<evidence type="ECO:0000256" key="1">
    <source>
        <dbReference type="ARBA" id="ARBA00004123"/>
    </source>
</evidence>
<dbReference type="GO" id="GO:0045944">
    <property type="term" value="P:positive regulation of transcription by RNA polymerase II"/>
    <property type="evidence" value="ECO:0007669"/>
    <property type="project" value="TreeGrafter"/>
</dbReference>
<dbReference type="GO" id="GO:0000981">
    <property type="term" value="F:DNA-binding transcription factor activity, RNA polymerase II-specific"/>
    <property type="evidence" value="ECO:0007669"/>
    <property type="project" value="TreeGrafter"/>
</dbReference>
<feature type="region of interest" description="Disordered" evidence="8">
    <location>
        <begin position="132"/>
        <end position="187"/>
    </location>
</feature>
<name>A0A8J2RZ54_9CRUS</name>
<dbReference type="InterPro" id="IPR050359">
    <property type="entry name" value="bHLH_transcription_factors"/>
</dbReference>
<dbReference type="PANTHER" id="PTHR19290">
    <property type="entry name" value="BASIC HELIX-LOOP-HELIX PROTEIN NEUROGENIN-RELATED"/>
    <property type="match status" value="1"/>
</dbReference>
<dbReference type="OrthoDB" id="6161578at2759"/>
<dbReference type="AlphaFoldDB" id="A0A8J2RZ54"/>
<dbReference type="GO" id="GO:0070888">
    <property type="term" value="F:E-box binding"/>
    <property type="evidence" value="ECO:0007669"/>
    <property type="project" value="TreeGrafter"/>
</dbReference>
<dbReference type="PROSITE" id="PS50888">
    <property type="entry name" value="BHLH"/>
    <property type="match status" value="1"/>
</dbReference>
<keyword evidence="6" id="KW-0804">Transcription</keyword>
<feature type="compositionally biased region" description="Basic residues" evidence="8">
    <location>
        <begin position="154"/>
        <end position="163"/>
    </location>
</feature>